<name>A0A832WII4_9EURY</name>
<accession>A0A832WII4</accession>
<keyword evidence="2" id="KW-0067">ATP-binding</keyword>
<dbReference type="InterPro" id="IPR027417">
    <property type="entry name" value="P-loop_NTPase"/>
</dbReference>
<dbReference type="Gene3D" id="3.40.50.300">
    <property type="entry name" value="P-loop containing nucleotide triphosphate hydrolases"/>
    <property type="match status" value="1"/>
</dbReference>
<dbReference type="InterPro" id="IPR025420">
    <property type="entry name" value="DUF4143"/>
</dbReference>
<dbReference type="GO" id="GO:0005524">
    <property type="term" value="F:ATP binding"/>
    <property type="evidence" value="ECO:0007669"/>
    <property type="project" value="UniProtKB-KW"/>
</dbReference>
<sequence>MVQLNDYILNHIAKTPLILSRYNKEKKRFDYDILKEKVDKYIENDKKELILLYGLRGLGKTTLLSQIYHYARLKIEPNRVLYFSMDELKLNDIKLMDALKAYSEIFGINLYEEKIILLLDEIQYERHWDLVLKNLYDTTNIFIIATGSSALKLRESPDLARRALHKPIYPMTFREYLYLTKNIKIESLFEEVILNNNLDNFKKVYAKVYSQILEEDVKKYLRIGSLPFALEDDELEVYNKIYTMLERIIYKDVREVKEFDMETLDKAFKLLYLLANPKGERYSYESLANTLEIAKGTLINLVDVLEKCELLFKIYPYGSMDKKVRKSQKIKFLPVPIKTALWHKMGVVIDDVCYGSLLEDVVAFYLYLFCKKKGYSLSYEPKKGGADFILISPYMEKIVIEVGLGKKSSKQVLKSMERVKASKGIIIGDELKVEGNILYIPWKGFLLLI</sequence>
<dbReference type="PRINTS" id="PR00364">
    <property type="entry name" value="DISEASERSIST"/>
</dbReference>
<dbReference type="SUPFAM" id="SSF52540">
    <property type="entry name" value="P-loop containing nucleoside triphosphate hydrolases"/>
    <property type="match status" value="1"/>
</dbReference>
<dbReference type="Pfam" id="PF13173">
    <property type="entry name" value="AAA_14"/>
    <property type="match status" value="1"/>
</dbReference>
<proteinExistence type="predicted"/>
<dbReference type="Proteomes" id="UP000645676">
    <property type="component" value="Unassembled WGS sequence"/>
</dbReference>
<dbReference type="InterPro" id="IPR003593">
    <property type="entry name" value="AAA+_ATPase"/>
</dbReference>
<reference evidence="2" key="1">
    <citation type="journal article" date="2020" name="bioRxiv">
        <title>A rank-normalized archaeal taxonomy based on genome phylogeny resolves widespread incomplete and uneven classifications.</title>
        <authorList>
            <person name="Rinke C."/>
            <person name="Chuvochina M."/>
            <person name="Mussig A.J."/>
            <person name="Chaumeil P.-A."/>
            <person name="Waite D.W."/>
            <person name="Whitman W.B."/>
            <person name="Parks D.H."/>
            <person name="Hugenholtz P."/>
        </authorList>
    </citation>
    <scope>NUCLEOTIDE SEQUENCE</scope>
    <source>
        <strain evidence="2">UBA8849</strain>
    </source>
</reference>
<dbReference type="PANTHER" id="PTHR42990">
    <property type="entry name" value="ATPASE"/>
    <property type="match status" value="1"/>
</dbReference>
<dbReference type="PANTHER" id="PTHR42990:SF1">
    <property type="entry name" value="AAA+ ATPASE DOMAIN-CONTAINING PROTEIN"/>
    <property type="match status" value="1"/>
</dbReference>
<gene>
    <name evidence="2" type="ORF">HA335_02375</name>
</gene>
<dbReference type="AlphaFoldDB" id="A0A832WII4"/>
<dbReference type="SMART" id="SM00382">
    <property type="entry name" value="AAA"/>
    <property type="match status" value="1"/>
</dbReference>
<dbReference type="CDD" id="cd00009">
    <property type="entry name" value="AAA"/>
    <property type="match status" value="1"/>
</dbReference>
<dbReference type="Pfam" id="PF13635">
    <property type="entry name" value="DUF4143"/>
    <property type="match status" value="1"/>
</dbReference>
<keyword evidence="2" id="KW-0547">Nucleotide-binding</keyword>
<dbReference type="InterPro" id="IPR041682">
    <property type="entry name" value="AAA_14"/>
</dbReference>
<dbReference type="RefSeq" id="WP_064496885.1">
    <property type="nucleotide sequence ID" value="NC_000909.1"/>
</dbReference>
<protein>
    <submittedName>
        <fullName evidence="2">ATP-binding protein</fullName>
    </submittedName>
</protein>
<evidence type="ECO:0000259" key="1">
    <source>
        <dbReference type="SMART" id="SM00382"/>
    </source>
</evidence>
<comment type="caution">
    <text evidence="2">The sequence shown here is derived from an EMBL/GenBank/DDBJ whole genome shotgun (WGS) entry which is preliminary data.</text>
</comment>
<dbReference type="EMBL" id="DUJR01000009">
    <property type="protein sequence ID" value="HII59419.1"/>
    <property type="molecule type" value="Genomic_DNA"/>
</dbReference>
<evidence type="ECO:0000313" key="3">
    <source>
        <dbReference type="Proteomes" id="UP000645676"/>
    </source>
</evidence>
<feature type="domain" description="AAA+ ATPase" evidence="1">
    <location>
        <begin position="46"/>
        <end position="172"/>
    </location>
</feature>
<evidence type="ECO:0000313" key="2">
    <source>
        <dbReference type="EMBL" id="HII59419.1"/>
    </source>
</evidence>
<organism evidence="2 3">
    <name type="scientific">Methanocaldococcus jannaschii</name>
    <dbReference type="NCBI Taxonomy" id="2190"/>
    <lineage>
        <taxon>Archaea</taxon>
        <taxon>Methanobacteriati</taxon>
        <taxon>Methanobacteriota</taxon>
        <taxon>Methanomada group</taxon>
        <taxon>Methanococci</taxon>
        <taxon>Methanococcales</taxon>
        <taxon>Methanocaldococcaceae</taxon>
        <taxon>Methanocaldococcus</taxon>
    </lineage>
</organism>